<dbReference type="EMBL" id="HACM01011373">
    <property type="protein sequence ID" value="CRZ11815.1"/>
    <property type="molecule type" value="Transcribed_RNA"/>
</dbReference>
<accession>A0A0H5RC68</accession>
<feature type="region of interest" description="Disordered" evidence="1">
    <location>
        <begin position="1"/>
        <end position="24"/>
    </location>
</feature>
<evidence type="ECO:0000256" key="1">
    <source>
        <dbReference type="SAM" id="MobiDB-lite"/>
    </source>
</evidence>
<name>A0A0H5RC68_9EUKA</name>
<protein>
    <submittedName>
        <fullName evidence="2">Uncharacterized protein</fullName>
    </submittedName>
</protein>
<evidence type="ECO:0000313" key="2">
    <source>
        <dbReference type="EMBL" id="CRZ11815.1"/>
    </source>
</evidence>
<reference evidence="2" key="1">
    <citation type="submission" date="2015-04" db="EMBL/GenBank/DDBJ databases">
        <title>The genome sequence of the plant pathogenic Rhizarian Plasmodiophora brassicae reveals insights in its biotrophic life cycle and the origin of chitin synthesis.</title>
        <authorList>
            <person name="Schwelm A."/>
            <person name="Fogelqvist J."/>
            <person name="Knaust A."/>
            <person name="Julke S."/>
            <person name="Lilja T."/>
            <person name="Dhandapani V."/>
            <person name="Bonilla-Rosso G."/>
            <person name="Karlsson M."/>
            <person name="Shevchenko A."/>
            <person name="Choi S.R."/>
            <person name="Kim H.G."/>
            <person name="Park J.Y."/>
            <person name="Lim Y.P."/>
            <person name="Ludwig-Muller J."/>
            <person name="Dixelius C."/>
        </authorList>
    </citation>
    <scope>NUCLEOTIDE SEQUENCE</scope>
    <source>
        <tissue evidence="2">Potato root galls</tissue>
    </source>
</reference>
<dbReference type="AlphaFoldDB" id="A0A0H5RC68"/>
<sequence length="251" mass="28047">MRWPNTGQTGQRGGMESTTAHLDDRTIELDRRRDLIITTTMRNPRSGGRFYPWSSHLGATIGPSSNAAELPVEPGAKRVNQRPRWALGLRPFPAALERAQIAKVFEAVEKQFASLEIEGDVAGRFRLKVGGFRHGIWSCAKSICVGLRQDHVCQCVCFLGAFVWYCDQDHISVLLANIDMYNEGLNMGGRSDTGRRPWPGERDGSPKFMNAPRFEIGKHLSQLASPSAESDEKTKHHLNMINKLFEVGETL</sequence>
<proteinExistence type="predicted"/>
<organism evidence="2">
    <name type="scientific">Spongospora subterranea</name>
    <dbReference type="NCBI Taxonomy" id="70186"/>
    <lineage>
        <taxon>Eukaryota</taxon>
        <taxon>Sar</taxon>
        <taxon>Rhizaria</taxon>
        <taxon>Endomyxa</taxon>
        <taxon>Phytomyxea</taxon>
        <taxon>Plasmodiophorida</taxon>
        <taxon>Plasmodiophoridae</taxon>
        <taxon>Spongospora</taxon>
    </lineage>
</organism>